<dbReference type="PROSITE" id="PS50125">
    <property type="entry name" value="GUANYLATE_CYCLASE_2"/>
    <property type="match status" value="1"/>
</dbReference>
<dbReference type="GO" id="GO:0035556">
    <property type="term" value="P:intracellular signal transduction"/>
    <property type="evidence" value="ECO:0007669"/>
    <property type="project" value="InterPro"/>
</dbReference>
<protein>
    <submittedName>
        <fullName evidence="2">Adenylate/guanylate cyclase domain-containing protein</fullName>
    </submittedName>
</protein>
<dbReference type="Gene3D" id="3.30.70.1230">
    <property type="entry name" value="Nucleotide cyclase"/>
    <property type="match status" value="1"/>
</dbReference>
<proteinExistence type="predicted"/>
<dbReference type="InterPro" id="IPR029787">
    <property type="entry name" value="Nucleotide_cyclase"/>
</dbReference>
<dbReference type="KEGG" id="ock:EXM22_04015"/>
<dbReference type="EMBL" id="CP036150">
    <property type="protein sequence ID" value="QEN07195.1"/>
    <property type="molecule type" value="Genomic_DNA"/>
</dbReference>
<feature type="domain" description="Guanylate cyclase" evidence="1">
    <location>
        <begin position="138"/>
        <end position="260"/>
    </location>
</feature>
<dbReference type="GO" id="GO:0004016">
    <property type="term" value="F:adenylate cyclase activity"/>
    <property type="evidence" value="ECO:0007669"/>
    <property type="project" value="UniProtKB-ARBA"/>
</dbReference>
<dbReference type="RefSeq" id="WP_149485277.1">
    <property type="nucleotide sequence ID" value="NZ_CP036150.1"/>
</dbReference>
<dbReference type="PANTHER" id="PTHR43081:SF1">
    <property type="entry name" value="ADENYLATE CYCLASE, TERMINAL-DIFFERENTIATION SPECIFIC"/>
    <property type="match status" value="1"/>
</dbReference>
<evidence type="ECO:0000259" key="1">
    <source>
        <dbReference type="PROSITE" id="PS50125"/>
    </source>
</evidence>
<gene>
    <name evidence="2" type="ORF">EXM22_04015</name>
</gene>
<dbReference type="Pfam" id="PF00211">
    <property type="entry name" value="Guanylate_cyc"/>
    <property type="match status" value="1"/>
</dbReference>
<dbReference type="AlphaFoldDB" id="A0A5C1QGI1"/>
<dbReference type="InterPro" id="IPR050697">
    <property type="entry name" value="Adenylyl/Guanylyl_Cyclase_3/4"/>
</dbReference>
<accession>A0A5C1QGI1</accession>
<dbReference type="Proteomes" id="UP000324209">
    <property type="component" value="Chromosome"/>
</dbReference>
<keyword evidence="3" id="KW-1185">Reference proteome</keyword>
<name>A0A5C1QGI1_9SPIO</name>
<reference evidence="2 3" key="1">
    <citation type="submission" date="2019-02" db="EMBL/GenBank/DDBJ databases">
        <title>Complete Genome Sequence and Methylome Analysis of free living Spirochaetas.</title>
        <authorList>
            <person name="Fomenkov A."/>
            <person name="Dubinina G."/>
            <person name="Leshcheva N."/>
            <person name="Mikheeva N."/>
            <person name="Grabovich M."/>
            <person name="Vincze T."/>
            <person name="Roberts R.J."/>
        </authorList>
    </citation>
    <scope>NUCLEOTIDE SEQUENCE [LARGE SCALE GENOMIC DNA]</scope>
    <source>
        <strain evidence="2 3">K2</strain>
    </source>
</reference>
<dbReference type="SUPFAM" id="SSF55073">
    <property type="entry name" value="Nucleotide cyclase"/>
    <property type="match status" value="1"/>
</dbReference>
<organism evidence="2 3">
    <name type="scientific">Oceanispirochaeta crateris</name>
    <dbReference type="NCBI Taxonomy" id="2518645"/>
    <lineage>
        <taxon>Bacteria</taxon>
        <taxon>Pseudomonadati</taxon>
        <taxon>Spirochaetota</taxon>
        <taxon>Spirochaetia</taxon>
        <taxon>Spirochaetales</taxon>
        <taxon>Spirochaetaceae</taxon>
        <taxon>Oceanispirochaeta</taxon>
    </lineage>
</organism>
<dbReference type="PANTHER" id="PTHR43081">
    <property type="entry name" value="ADENYLATE CYCLASE, TERMINAL-DIFFERENTIATION SPECIFIC-RELATED"/>
    <property type="match status" value="1"/>
</dbReference>
<dbReference type="OrthoDB" id="3976391at2"/>
<sequence>MLDPSLNNLLIETIAANFKSKEMDEIGRMLNKKFNLYDVAEKTSVVTIGARSAATVLVDHMVSINKLHDFIKLLAELDNNQIQGRTLQMEGYDYFLQQFTHSGYFYDFTKRKVLPLKTESKEMPNWGALKDGKSYPITIISVDIVSNSELVNKYGAKVMKKVYTSLWGFLKHSLEHTDGRIWTWAGDGGILAFAFKDQIERAVKFAVEVQRTITLFNMNKNYPISEPIELRLGINSGKLVYHNDTGQIISEVINLAAHLEKHKTIPGGISITEKVFTSINPKLQSIFKGIGNFEGVPCFQSDRLDLVVCQD</sequence>
<dbReference type="GO" id="GO:0009190">
    <property type="term" value="P:cyclic nucleotide biosynthetic process"/>
    <property type="evidence" value="ECO:0007669"/>
    <property type="project" value="InterPro"/>
</dbReference>
<evidence type="ECO:0000313" key="3">
    <source>
        <dbReference type="Proteomes" id="UP000324209"/>
    </source>
</evidence>
<dbReference type="InterPro" id="IPR001054">
    <property type="entry name" value="A/G_cyclase"/>
</dbReference>
<evidence type="ECO:0000313" key="2">
    <source>
        <dbReference type="EMBL" id="QEN07195.1"/>
    </source>
</evidence>